<accession>A0A918ML19</accession>
<feature type="signal peptide" evidence="1">
    <location>
        <begin position="1"/>
        <end position="23"/>
    </location>
</feature>
<evidence type="ECO:0000313" key="2">
    <source>
        <dbReference type="EMBL" id="GGW33198.1"/>
    </source>
</evidence>
<name>A0A918ML19_9RHOB</name>
<dbReference type="RefSeq" id="WP_189633920.1">
    <property type="nucleotide sequence ID" value="NZ_BMYQ01000006.1"/>
</dbReference>
<keyword evidence="1" id="KW-0732">Signal</keyword>
<reference evidence="2" key="2">
    <citation type="submission" date="2020-09" db="EMBL/GenBank/DDBJ databases">
        <authorList>
            <person name="Sun Q."/>
            <person name="Kim S."/>
        </authorList>
    </citation>
    <scope>NUCLEOTIDE SEQUENCE</scope>
    <source>
        <strain evidence="2">KCTC 23714</strain>
    </source>
</reference>
<evidence type="ECO:0000256" key="1">
    <source>
        <dbReference type="SAM" id="SignalP"/>
    </source>
</evidence>
<comment type="caution">
    <text evidence="2">The sequence shown here is derived from an EMBL/GenBank/DDBJ whole genome shotgun (WGS) entry which is preliminary data.</text>
</comment>
<keyword evidence="3" id="KW-1185">Reference proteome</keyword>
<dbReference type="Proteomes" id="UP000628984">
    <property type="component" value="Unassembled WGS sequence"/>
</dbReference>
<evidence type="ECO:0008006" key="4">
    <source>
        <dbReference type="Google" id="ProtNLM"/>
    </source>
</evidence>
<organism evidence="2 3">
    <name type="scientific">Gemmobacter lanyuensis</name>
    <dbReference type="NCBI Taxonomy" id="1054497"/>
    <lineage>
        <taxon>Bacteria</taxon>
        <taxon>Pseudomonadati</taxon>
        <taxon>Pseudomonadota</taxon>
        <taxon>Alphaproteobacteria</taxon>
        <taxon>Rhodobacterales</taxon>
        <taxon>Paracoccaceae</taxon>
        <taxon>Gemmobacter</taxon>
    </lineage>
</organism>
<dbReference type="AlphaFoldDB" id="A0A918ML19"/>
<gene>
    <name evidence="2" type="ORF">GCM10011452_22080</name>
</gene>
<dbReference type="EMBL" id="BMYQ01000006">
    <property type="protein sequence ID" value="GGW33198.1"/>
    <property type="molecule type" value="Genomic_DNA"/>
</dbReference>
<protein>
    <recommendedName>
        <fullName evidence="4">DUF2125 domain-containing protein</fullName>
    </recommendedName>
</protein>
<sequence>MKQWKFLGTTAFVALVAGNAALAEVTPQEVWDNWKSLAESYGQTITVEDEAEDGDALVVTGVEITSATEGAEADATLSIDELTFTDNGDGSVDVTLSETSTLAIRAAGEEGKADTLTTLDIVTPGLVITASGEASETRYDYEGPTVSVKLAGVEGPDADTPKDLKAEVNLTALAGNYLVAGETDKTITSSMSAEGIAMVLFGTNPEDGSKIDAKVNLAGLSGQSTSKMVGDMAEMAAALKAGTSIQGDMAYQSASIEMAVTEAEGETKINATNAGGNLAFAMDAAKLSYGGTAKDASFTISGAQIPVPQVNLAYKEGAFNFVMPVSKSDTPAEFAFLTKIVDLTISDEIWAMLDPTAQLPRDPMTVILDTKGTAKLSVDLMDEAAMAALGQGAPGELHSLDINALQVKLAGADITGQGALTFDNTDLTTYGGMPAPTGKVDLKATGLNGLLDKLMAMGLVPEDQMMGARMMLGMFAKVVEGEPDTMTSSLEFKDKHFFANGMQLQ</sequence>
<reference evidence="2" key="1">
    <citation type="journal article" date="2014" name="Int. J. Syst. Evol. Microbiol.">
        <title>Complete genome sequence of Corynebacterium casei LMG S-19264T (=DSM 44701T), isolated from a smear-ripened cheese.</title>
        <authorList>
            <consortium name="US DOE Joint Genome Institute (JGI-PGF)"/>
            <person name="Walter F."/>
            <person name="Albersmeier A."/>
            <person name="Kalinowski J."/>
            <person name="Ruckert C."/>
        </authorList>
    </citation>
    <scope>NUCLEOTIDE SEQUENCE</scope>
    <source>
        <strain evidence="2">KCTC 23714</strain>
    </source>
</reference>
<feature type="chain" id="PRO_5037019512" description="DUF2125 domain-containing protein" evidence="1">
    <location>
        <begin position="24"/>
        <end position="505"/>
    </location>
</feature>
<evidence type="ECO:0000313" key="3">
    <source>
        <dbReference type="Proteomes" id="UP000628984"/>
    </source>
</evidence>
<proteinExistence type="predicted"/>